<reference evidence="1" key="1">
    <citation type="journal article" date="2014" name="Front. Microbiol.">
        <title>High frequency of phylogenetically diverse reductive dehalogenase-homologous genes in deep subseafloor sedimentary metagenomes.</title>
        <authorList>
            <person name="Kawai M."/>
            <person name="Futagami T."/>
            <person name="Toyoda A."/>
            <person name="Takaki Y."/>
            <person name="Nishi S."/>
            <person name="Hori S."/>
            <person name="Arai W."/>
            <person name="Tsubouchi T."/>
            <person name="Morono Y."/>
            <person name="Uchiyama I."/>
            <person name="Ito T."/>
            <person name="Fujiyama A."/>
            <person name="Inagaki F."/>
            <person name="Takami H."/>
        </authorList>
    </citation>
    <scope>NUCLEOTIDE SEQUENCE</scope>
    <source>
        <strain evidence="1">Expedition CK06-06</strain>
    </source>
</reference>
<dbReference type="AlphaFoldDB" id="X1CT84"/>
<proteinExistence type="predicted"/>
<sequence length="161" mass="17972">MFDFKSSPNEVNCPRSMSIIRVPASGTLDACILNEAPVCHAVHWCEDRTIPHTNDKSCPWCEHGNPPRIEVYIGVWITQIDRCYILTLTDYAAQPMLQHRERFGKLRGRAITANRPSANKNGKILVGITGTHELADVAPIEPDIAAHLSMVWEINLKVVSS</sequence>
<dbReference type="EMBL" id="BART01021104">
    <property type="protein sequence ID" value="GAG96187.1"/>
    <property type="molecule type" value="Genomic_DNA"/>
</dbReference>
<organism evidence="1">
    <name type="scientific">marine sediment metagenome</name>
    <dbReference type="NCBI Taxonomy" id="412755"/>
    <lineage>
        <taxon>unclassified sequences</taxon>
        <taxon>metagenomes</taxon>
        <taxon>ecological metagenomes</taxon>
    </lineage>
</organism>
<comment type="caution">
    <text evidence="1">The sequence shown here is derived from an EMBL/GenBank/DDBJ whole genome shotgun (WGS) entry which is preliminary data.</text>
</comment>
<gene>
    <name evidence="1" type="ORF">S01H4_39040</name>
</gene>
<name>X1CT84_9ZZZZ</name>
<feature type="non-terminal residue" evidence="1">
    <location>
        <position position="161"/>
    </location>
</feature>
<protein>
    <submittedName>
        <fullName evidence="1">Uncharacterized protein</fullName>
    </submittedName>
</protein>
<evidence type="ECO:0000313" key="1">
    <source>
        <dbReference type="EMBL" id="GAG96187.1"/>
    </source>
</evidence>
<accession>X1CT84</accession>